<dbReference type="Pfam" id="PF01029">
    <property type="entry name" value="NusB"/>
    <property type="match status" value="1"/>
</dbReference>
<feature type="binding site" evidence="5">
    <location>
        <begin position="339"/>
        <end position="345"/>
    </location>
    <ligand>
        <name>S-adenosyl-L-methionine</name>
        <dbReference type="ChEBI" id="CHEBI:59789"/>
    </ligand>
</feature>
<reference evidence="8 9" key="1">
    <citation type="submission" date="2020-04" db="EMBL/GenBank/DDBJ databases">
        <title>Sequencing and Assembly of C. fimi.</title>
        <authorList>
            <person name="Ramsey A.R."/>
        </authorList>
    </citation>
    <scope>NUCLEOTIDE SEQUENCE [LARGE SCALE GENOMIC DNA]</scope>
    <source>
        <strain evidence="8 9">SB</strain>
    </source>
</reference>
<evidence type="ECO:0000256" key="2">
    <source>
        <dbReference type="ARBA" id="ARBA00022679"/>
    </source>
</evidence>
<keyword evidence="9" id="KW-1185">Reference proteome</keyword>
<protein>
    <submittedName>
        <fullName evidence="8">rRNA small subunit methyltransferase B</fullName>
    </submittedName>
</protein>
<feature type="binding site" evidence="5">
    <location>
        <position position="392"/>
    </location>
    <ligand>
        <name>S-adenosyl-L-methionine</name>
        <dbReference type="ChEBI" id="CHEBI:59789"/>
    </ligand>
</feature>
<dbReference type="GO" id="GO:0003723">
    <property type="term" value="F:RNA binding"/>
    <property type="evidence" value="ECO:0007669"/>
    <property type="project" value="UniProtKB-UniRule"/>
</dbReference>
<keyword evidence="3 5" id="KW-0949">S-adenosyl-L-methionine</keyword>
<dbReference type="PRINTS" id="PR02008">
    <property type="entry name" value="RCMTFAMILY"/>
</dbReference>
<dbReference type="SUPFAM" id="SSF53335">
    <property type="entry name" value="S-adenosyl-L-methionine-dependent methyltransferases"/>
    <property type="match status" value="1"/>
</dbReference>
<dbReference type="GO" id="GO:0001510">
    <property type="term" value="P:RNA methylation"/>
    <property type="evidence" value="ECO:0007669"/>
    <property type="project" value="InterPro"/>
</dbReference>
<dbReference type="PROSITE" id="PS51686">
    <property type="entry name" value="SAM_MT_RSMB_NOP"/>
    <property type="match status" value="1"/>
</dbReference>
<dbReference type="Proteomes" id="UP000562124">
    <property type="component" value="Unassembled WGS sequence"/>
</dbReference>
<dbReference type="CDD" id="cd02440">
    <property type="entry name" value="AdoMet_MTases"/>
    <property type="match status" value="1"/>
</dbReference>
<dbReference type="InterPro" id="IPR006027">
    <property type="entry name" value="NusB_RsmB_TIM44"/>
</dbReference>
<evidence type="ECO:0000256" key="3">
    <source>
        <dbReference type="ARBA" id="ARBA00022691"/>
    </source>
</evidence>
<name>A0A7Y0LZC0_CELFI</name>
<dbReference type="EMBL" id="JABCJJ010000009">
    <property type="protein sequence ID" value="NMR20188.1"/>
    <property type="molecule type" value="Genomic_DNA"/>
</dbReference>
<accession>A0A7Y0LZC0</accession>
<comment type="caution">
    <text evidence="8">The sequence shown here is derived from an EMBL/GenBank/DDBJ whole genome shotgun (WGS) entry which is preliminary data.</text>
</comment>
<dbReference type="InterPro" id="IPR001678">
    <property type="entry name" value="MeTrfase_RsmB-F_NOP2_dom"/>
</dbReference>
<feature type="compositionally biased region" description="Basic and acidic residues" evidence="6">
    <location>
        <begin position="34"/>
        <end position="54"/>
    </location>
</feature>
<evidence type="ECO:0000256" key="6">
    <source>
        <dbReference type="SAM" id="MobiDB-lite"/>
    </source>
</evidence>
<dbReference type="Gene3D" id="1.10.940.10">
    <property type="entry name" value="NusB-like"/>
    <property type="match status" value="1"/>
</dbReference>
<dbReference type="PANTHER" id="PTHR22807:SF53">
    <property type="entry name" value="RIBOSOMAL RNA SMALL SUBUNIT METHYLTRANSFERASE B-RELATED"/>
    <property type="match status" value="1"/>
</dbReference>
<evidence type="ECO:0000313" key="9">
    <source>
        <dbReference type="Proteomes" id="UP000562124"/>
    </source>
</evidence>
<evidence type="ECO:0000256" key="1">
    <source>
        <dbReference type="ARBA" id="ARBA00022603"/>
    </source>
</evidence>
<dbReference type="Pfam" id="PF01189">
    <property type="entry name" value="Methyltr_RsmB-F"/>
    <property type="match status" value="1"/>
</dbReference>
<dbReference type="InterPro" id="IPR035926">
    <property type="entry name" value="NusB-like_sf"/>
</dbReference>
<keyword evidence="2 5" id="KW-0808">Transferase</keyword>
<evidence type="ECO:0000259" key="7">
    <source>
        <dbReference type="PROSITE" id="PS51686"/>
    </source>
</evidence>
<gene>
    <name evidence="8" type="ORF">HIR71_08150</name>
</gene>
<proteinExistence type="inferred from homology"/>
<dbReference type="InterPro" id="IPR023267">
    <property type="entry name" value="RCMT"/>
</dbReference>
<dbReference type="RefSeq" id="WP_169324557.1">
    <property type="nucleotide sequence ID" value="NZ_JABCJJ010000009.1"/>
</dbReference>
<evidence type="ECO:0000313" key="8">
    <source>
        <dbReference type="EMBL" id="NMR20188.1"/>
    </source>
</evidence>
<feature type="region of interest" description="Disordered" evidence="6">
    <location>
        <begin position="1"/>
        <end position="68"/>
    </location>
</feature>
<feature type="active site" description="Nucleophile" evidence="5">
    <location>
        <position position="463"/>
    </location>
</feature>
<evidence type="ECO:0000256" key="4">
    <source>
        <dbReference type="ARBA" id="ARBA00022884"/>
    </source>
</evidence>
<feature type="binding site" evidence="5">
    <location>
        <position position="410"/>
    </location>
    <ligand>
        <name>S-adenosyl-L-methionine</name>
        <dbReference type="ChEBI" id="CHEBI:59789"/>
    </ligand>
</feature>
<keyword evidence="1 5" id="KW-0489">Methyltransferase</keyword>
<evidence type="ECO:0000256" key="5">
    <source>
        <dbReference type="PROSITE-ProRule" id="PRU01023"/>
    </source>
</evidence>
<feature type="binding site" evidence="5">
    <location>
        <position position="364"/>
    </location>
    <ligand>
        <name>S-adenosyl-L-methionine</name>
        <dbReference type="ChEBI" id="CHEBI:59789"/>
    </ligand>
</feature>
<comment type="similarity">
    <text evidence="5">Belongs to the class I-like SAM-binding methyltransferase superfamily. RsmB/NOP family.</text>
</comment>
<dbReference type="GO" id="GO:0006355">
    <property type="term" value="P:regulation of DNA-templated transcription"/>
    <property type="evidence" value="ECO:0007669"/>
    <property type="project" value="InterPro"/>
</dbReference>
<dbReference type="PANTHER" id="PTHR22807">
    <property type="entry name" value="NOP2 YEAST -RELATED NOL1/NOP2/FMU SUN DOMAIN-CONTAINING"/>
    <property type="match status" value="1"/>
</dbReference>
<dbReference type="AlphaFoldDB" id="A0A7Y0LZC0"/>
<keyword evidence="4 5" id="KW-0694">RNA-binding</keyword>
<dbReference type="InterPro" id="IPR049560">
    <property type="entry name" value="MeTrfase_RsmB-F_NOP2_cat"/>
</dbReference>
<feature type="domain" description="SAM-dependent MTase RsmB/NOP-type" evidence="7">
    <location>
        <begin position="235"/>
        <end position="529"/>
    </location>
</feature>
<organism evidence="8 9">
    <name type="scientific">Cellulomonas fimi</name>
    <dbReference type="NCBI Taxonomy" id="1708"/>
    <lineage>
        <taxon>Bacteria</taxon>
        <taxon>Bacillati</taxon>
        <taxon>Actinomycetota</taxon>
        <taxon>Actinomycetes</taxon>
        <taxon>Micrococcales</taxon>
        <taxon>Cellulomonadaceae</taxon>
        <taxon>Cellulomonas</taxon>
    </lineage>
</organism>
<dbReference type="GO" id="GO:0008173">
    <property type="term" value="F:RNA methyltransferase activity"/>
    <property type="evidence" value="ECO:0007669"/>
    <property type="project" value="InterPro"/>
</dbReference>
<dbReference type="Gene3D" id="3.40.50.150">
    <property type="entry name" value="Vaccinia Virus protein VP39"/>
    <property type="match status" value="1"/>
</dbReference>
<dbReference type="InterPro" id="IPR029063">
    <property type="entry name" value="SAM-dependent_MTases_sf"/>
</dbReference>
<sequence length="530" mass="56095">MSDARGGAPGGRGRRDDRGRQGPPRTGGASGGDTGRRRDERGRERGAARAEGRGHRSAAAPTDRRRGTDAARAAAFEVLREVDGSDSYANLVLPPLLRERGLSGRDAAFATELAYGTLRLRGRYDVVIELCAARTLDRIEPPVLDLLRMGVHQLLGMRVPAHAAVSETVGLARERTGVGSGQFVNAVLRAVGRESPETWLARVADHVDPAGTDAVARLAAVESHPVWVARALREALAGNGRDVDELVELMRADNTAPEVTLVARPGLVTAGDLVEQSRGAGRRGRWVETAVVLSGGDPGAVAAVREGLAGVQDEGSQLVALAFAQAPVAGRDERWLDLCAGPGGKSALLAALASGRGARLVANEVAPHRARLVERALVAVPADAVEEVRTGDGRVVGQDEPAAYDRVLVDAPCTGLGALRRRPEARWRRVPSDLAQLGALQRALLSSALDAVRPGGVVAYVTCSPHLAETQLVVKDVLRKRSDVEVLDAREPVRDVAGDDIPLGDRLDVQLWPHAHGTDAMFLTLLRRSG</sequence>
<dbReference type="SUPFAM" id="SSF48013">
    <property type="entry name" value="NusB-like"/>
    <property type="match status" value="1"/>
</dbReference>